<sequence>MKKIAFLFPGQGSQYVGMGKEFHQTYPETEKIFQ</sequence>
<dbReference type="AlphaFoldDB" id="A0A7C1R823"/>
<name>A0A7C1R823_UNCAE</name>
<reference evidence="1" key="1">
    <citation type="journal article" date="2020" name="mSystems">
        <title>Genome- and Community-Level Interaction Insights into Carbon Utilization and Element Cycling Functions of Hydrothermarchaeota in Hydrothermal Sediment.</title>
        <authorList>
            <person name="Zhou Z."/>
            <person name="Liu Y."/>
            <person name="Xu W."/>
            <person name="Pan J."/>
            <person name="Luo Z.H."/>
            <person name="Li M."/>
        </authorList>
    </citation>
    <scope>NUCLEOTIDE SEQUENCE [LARGE SCALE GENOMIC DNA]</scope>
    <source>
        <strain evidence="1">HyVt-329</strain>
    </source>
</reference>
<dbReference type="Proteomes" id="UP000885667">
    <property type="component" value="Unassembled WGS sequence"/>
</dbReference>
<dbReference type="Gene3D" id="3.40.366.10">
    <property type="entry name" value="Malonyl-Coenzyme A Acyl Carrier Protein, domain 2"/>
    <property type="match status" value="1"/>
</dbReference>
<comment type="caution">
    <text evidence="1">The sequence shown here is derived from an EMBL/GenBank/DDBJ whole genome shotgun (WGS) entry which is preliminary data.</text>
</comment>
<dbReference type="InterPro" id="IPR001227">
    <property type="entry name" value="Ac_transferase_dom_sf"/>
</dbReference>
<dbReference type="InterPro" id="IPR016035">
    <property type="entry name" value="Acyl_Trfase/lysoPLipase"/>
</dbReference>
<dbReference type="GO" id="GO:0016740">
    <property type="term" value="F:transferase activity"/>
    <property type="evidence" value="ECO:0007669"/>
    <property type="project" value="InterPro"/>
</dbReference>
<feature type="non-terminal residue" evidence="1">
    <location>
        <position position="34"/>
    </location>
</feature>
<dbReference type="SUPFAM" id="SSF52151">
    <property type="entry name" value="FabD/lysophospholipase-like"/>
    <property type="match status" value="1"/>
</dbReference>
<gene>
    <name evidence="1" type="ORF">ENH69_01305</name>
</gene>
<accession>A0A7C1R823</accession>
<evidence type="ECO:0000313" key="1">
    <source>
        <dbReference type="EMBL" id="HDZ49839.1"/>
    </source>
</evidence>
<dbReference type="EMBL" id="DRFT01000089">
    <property type="protein sequence ID" value="HDZ49839.1"/>
    <property type="molecule type" value="Genomic_DNA"/>
</dbReference>
<organism evidence="1">
    <name type="scientific">Aerophobetes bacterium</name>
    <dbReference type="NCBI Taxonomy" id="2030807"/>
    <lineage>
        <taxon>Bacteria</taxon>
        <taxon>Candidatus Aerophobota</taxon>
    </lineage>
</organism>
<protein>
    <submittedName>
        <fullName evidence="1">[acyl-carrier-protein] S-malonyltransferase</fullName>
    </submittedName>
</protein>
<proteinExistence type="predicted"/>